<dbReference type="Gene3D" id="2.40.40.10">
    <property type="entry name" value="RlpA-like domain"/>
    <property type="match status" value="1"/>
</dbReference>
<keyword evidence="4" id="KW-1185">Reference proteome</keyword>
<protein>
    <recommendedName>
        <fullName evidence="5">RlpA-like protein double-psi beta-barrel domain-containing protein</fullName>
    </recommendedName>
</protein>
<evidence type="ECO:0008006" key="5">
    <source>
        <dbReference type="Google" id="ProtNLM"/>
    </source>
</evidence>
<feature type="chain" id="PRO_5042823934" description="RlpA-like protein double-psi beta-barrel domain-containing protein" evidence="2">
    <location>
        <begin position="23"/>
        <end position="178"/>
    </location>
</feature>
<evidence type="ECO:0000256" key="1">
    <source>
        <dbReference type="ARBA" id="ARBA00022729"/>
    </source>
</evidence>
<accession>A0AAN6C3K1</accession>
<dbReference type="Proteomes" id="UP000537989">
    <property type="component" value="Unassembled WGS sequence"/>
</dbReference>
<feature type="signal peptide" evidence="2">
    <location>
        <begin position="1"/>
        <end position="22"/>
    </location>
</feature>
<dbReference type="SUPFAM" id="SSF50685">
    <property type="entry name" value="Barwin-like endoglucanases"/>
    <property type="match status" value="1"/>
</dbReference>
<dbReference type="AlphaFoldDB" id="A0AAN6C3K1"/>
<organism evidence="3 4">
    <name type="scientific">Fusarium austroamericanum</name>
    <dbReference type="NCBI Taxonomy" id="282268"/>
    <lineage>
        <taxon>Eukaryota</taxon>
        <taxon>Fungi</taxon>
        <taxon>Dikarya</taxon>
        <taxon>Ascomycota</taxon>
        <taxon>Pezizomycotina</taxon>
        <taxon>Sordariomycetes</taxon>
        <taxon>Hypocreomycetidae</taxon>
        <taxon>Hypocreales</taxon>
        <taxon>Nectriaceae</taxon>
        <taxon>Fusarium</taxon>
    </lineage>
</organism>
<dbReference type="EMBL" id="JAAMOD010000109">
    <property type="protein sequence ID" value="KAF5240723.1"/>
    <property type="molecule type" value="Genomic_DNA"/>
</dbReference>
<name>A0AAN6C3K1_FUSAU</name>
<gene>
    <name evidence="3" type="ORF">FAUST_4249</name>
</gene>
<dbReference type="PANTHER" id="PTHR31836">
    <property type="match status" value="1"/>
</dbReference>
<proteinExistence type="predicted"/>
<dbReference type="InterPro" id="IPR051477">
    <property type="entry name" value="Expansin_CellWall"/>
</dbReference>
<comment type="caution">
    <text evidence="3">The sequence shown here is derived from an EMBL/GenBank/DDBJ whole genome shotgun (WGS) entry which is preliminary data.</text>
</comment>
<dbReference type="PANTHER" id="PTHR31836:SF28">
    <property type="entry name" value="SRCR DOMAIN-CONTAINING PROTEIN-RELATED"/>
    <property type="match status" value="1"/>
</dbReference>
<dbReference type="CDD" id="cd22191">
    <property type="entry name" value="DPBB_RlpA_EXP_N-like"/>
    <property type="match status" value="1"/>
</dbReference>
<sequence length="178" mass="19299">MHLSKISTALVALAVGVPGVVATPSPNLDARGVKTRPVVKPPVFVGPPVPATVVQETQAKTTEKQSQPTQTTIIKTPVTAEKYKGFASYYYQGESPGKCGQVYRDGELVAALDKRRFDISLCGKKIYVQTPAQRWVEVTVVDSTDGGIDENYLDLSVAAFKVLARIEDGVSQITWNYI</sequence>
<evidence type="ECO:0000313" key="3">
    <source>
        <dbReference type="EMBL" id="KAF5240723.1"/>
    </source>
</evidence>
<reference evidence="3 4" key="1">
    <citation type="submission" date="2020-02" db="EMBL/GenBank/DDBJ databases">
        <title>Identification and distribution of gene clusters putatively required for synthesis of sphingolipid metabolism inhibitors in phylogenetically diverse species of the filamentous fungus Fusarium.</title>
        <authorList>
            <person name="Kim H.-S."/>
            <person name="Busman M."/>
            <person name="Brown D.W."/>
            <person name="Divon H."/>
            <person name="Uhlig S."/>
            <person name="Proctor R.H."/>
        </authorList>
    </citation>
    <scope>NUCLEOTIDE SEQUENCE [LARGE SCALE GENOMIC DNA]</scope>
    <source>
        <strain evidence="3 4">NRRL 2903</strain>
    </source>
</reference>
<dbReference type="InterPro" id="IPR036908">
    <property type="entry name" value="RlpA-like_sf"/>
</dbReference>
<keyword evidence="1 2" id="KW-0732">Signal</keyword>
<evidence type="ECO:0000313" key="4">
    <source>
        <dbReference type="Proteomes" id="UP000537989"/>
    </source>
</evidence>
<evidence type="ECO:0000256" key="2">
    <source>
        <dbReference type="SAM" id="SignalP"/>
    </source>
</evidence>